<dbReference type="InterPro" id="IPR005561">
    <property type="entry name" value="ANTAR"/>
</dbReference>
<feature type="modified residue" description="4-aspartylphosphate" evidence="2">
    <location>
        <position position="95"/>
    </location>
</feature>
<dbReference type="PROSITE" id="PS50110">
    <property type="entry name" value="RESPONSE_REGULATORY"/>
    <property type="match status" value="1"/>
</dbReference>
<evidence type="ECO:0000313" key="6">
    <source>
        <dbReference type="Proteomes" id="UP000249260"/>
    </source>
</evidence>
<keyword evidence="6" id="KW-1185">Reference proteome</keyword>
<keyword evidence="1" id="KW-0902">Two-component regulatory system</keyword>
<evidence type="ECO:0000259" key="3">
    <source>
        <dbReference type="PROSITE" id="PS50110"/>
    </source>
</evidence>
<gene>
    <name evidence="5" type="ORF">DL346_16885</name>
</gene>
<dbReference type="AlphaFoldDB" id="A0A328TX54"/>
<dbReference type="Pfam" id="PF03861">
    <property type="entry name" value="ANTAR"/>
    <property type="match status" value="1"/>
</dbReference>
<proteinExistence type="predicted"/>
<dbReference type="Proteomes" id="UP000249260">
    <property type="component" value="Unassembled WGS sequence"/>
</dbReference>
<comment type="caution">
    <text evidence="5">The sequence shown here is derived from an EMBL/GenBank/DDBJ whole genome shotgun (WGS) entry which is preliminary data.</text>
</comment>
<dbReference type="GO" id="GO:0003723">
    <property type="term" value="F:RNA binding"/>
    <property type="evidence" value="ECO:0007669"/>
    <property type="project" value="InterPro"/>
</dbReference>
<dbReference type="SUPFAM" id="SSF52172">
    <property type="entry name" value="CheY-like"/>
    <property type="match status" value="1"/>
</dbReference>
<dbReference type="InterPro" id="IPR011006">
    <property type="entry name" value="CheY-like_superfamily"/>
</dbReference>
<dbReference type="EMBL" id="QLUW01000003">
    <property type="protein sequence ID" value="RAP75067.1"/>
    <property type="molecule type" value="Genomic_DNA"/>
</dbReference>
<dbReference type="InterPro" id="IPR036388">
    <property type="entry name" value="WH-like_DNA-bd_sf"/>
</dbReference>
<dbReference type="InterPro" id="IPR052048">
    <property type="entry name" value="ST_Response_Regulator"/>
</dbReference>
<dbReference type="Pfam" id="PF00072">
    <property type="entry name" value="Response_reg"/>
    <property type="match status" value="1"/>
</dbReference>
<evidence type="ECO:0000259" key="4">
    <source>
        <dbReference type="PROSITE" id="PS50921"/>
    </source>
</evidence>
<feature type="domain" description="Response regulatory" evidence="3">
    <location>
        <begin position="45"/>
        <end position="161"/>
    </location>
</feature>
<dbReference type="PANTHER" id="PTHR43228:SF6">
    <property type="entry name" value="RESPONSE REGULATOR RECEIVER"/>
    <property type="match status" value="1"/>
</dbReference>
<sequence>MRNARSRKSWGPAPNCFRAAWYSCLHCIPAGGSGWTEGGRRVKHAIVIVDDDPIIRMDIREMLEEEGYHVVGEGKNGQEAVELAARLKPDLVIMDVKMPVMNGIKATRIIQGMQELGTSVLLLTAYSQKELVQEAREAGVIAYLVKPVTEADLIPAVEIALSQKARFDGLRRDLKQLRQSLEERKWVEKAKGVLMKRFGLDEQEAYARLRDLSMAERVPLPELAARFLAEGSG</sequence>
<dbReference type="OrthoDB" id="9780153at2"/>
<dbReference type="Gene3D" id="1.10.10.10">
    <property type="entry name" value="Winged helix-like DNA-binding domain superfamily/Winged helix DNA-binding domain"/>
    <property type="match status" value="1"/>
</dbReference>
<evidence type="ECO:0000256" key="1">
    <source>
        <dbReference type="ARBA" id="ARBA00023012"/>
    </source>
</evidence>
<dbReference type="PANTHER" id="PTHR43228">
    <property type="entry name" value="TWO-COMPONENT RESPONSE REGULATOR"/>
    <property type="match status" value="1"/>
</dbReference>
<dbReference type="PROSITE" id="PS50921">
    <property type="entry name" value="ANTAR"/>
    <property type="match status" value="1"/>
</dbReference>
<dbReference type="InterPro" id="IPR008327">
    <property type="entry name" value="Sig_transdc_resp-reg_antiterm"/>
</dbReference>
<organism evidence="5 6">
    <name type="scientific">Paenibacillus montanisoli</name>
    <dbReference type="NCBI Taxonomy" id="2081970"/>
    <lineage>
        <taxon>Bacteria</taxon>
        <taxon>Bacillati</taxon>
        <taxon>Bacillota</taxon>
        <taxon>Bacilli</taxon>
        <taxon>Bacillales</taxon>
        <taxon>Paenibacillaceae</taxon>
        <taxon>Paenibacillus</taxon>
    </lineage>
</organism>
<accession>A0A328TX54</accession>
<name>A0A328TX54_9BACL</name>
<dbReference type="InterPro" id="IPR001789">
    <property type="entry name" value="Sig_transdc_resp-reg_receiver"/>
</dbReference>
<dbReference type="SMART" id="SM00448">
    <property type="entry name" value="REC"/>
    <property type="match status" value="1"/>
</dbReference>
<dbReference type="SMART" id="SM01012">
    <property type="entry name" value="ANTAR"/>
    <property type="match status" value="1"/>
</dbReference>
<keyword evidence="2" id="KW-0597">Phosphoprotein</keyword>
<dbReference type="Gene3D" id="3.40.50.2300">
    <property type="match status" value="1"/>
</dbReference>
<dbReference type="GO" id="GO:0000160">
    <property type="term" value="P:phosphorelay signal transduction system"/>
    <property type="evidence" value="ECO:0007669"/>
    <property type="project" value="UniProtKB-KW"/>
</dbReference>
<evidence type="ECO:0000313" key="5">
    <source>
        <dbReference type="EMBL" id="RAP75067.1"/>
    </source>
</evidence>
<protein>
    <submittedName>
        <fullName evidence="5">Response regulator</fullName>
    </submittedName>
</protein>
<dbReference type="PIRSF" id="PIRSF036382">
    <property type="entry name" value="RR_antiterm"/>
    <property type="match status" value="1"/>
</dbReference>
<evidence type="ECO:0000256" key="2">
    <source>
        <dbReference type="PROSITE-ProRule" id="PRU00169"/>
    </source>
</evidence>
<reference evidence="5 6" key="1">
    <citation type="submission" date="2018-06" db="EMBL/GenBank/DDBJ databases">
        <title>Paenibacillus montanisoli sp. nov., isolated from mountain area soil.</title>
        <authorList>
            <person name="Wu M."/>
        </authorList>
    </citation>
    <scope>NUCLEOTIDE SEQUENCE [LARGE SCALE GENOMIC DNA]</scope>
    <source>
        <strain evidence="5 6">RA17</strain>
    </source>
</reference>
<feature type="domain" description="ANTAR" evidence="4">
    <location>
        <begin position="167"/>
        <end position="228"/>
    </location>
</feature>